<sequence>MTSSQSHQINNQLHVEIPENTLSHPLYLNCTPENPNTITIPCPNSFKSTLHYIQLDRLQSVSQGRS</sequence>
<organism evidence="1">
    <name type="scientific">Petromyces alliaceus</name>
    <name type="common">Aspergillus alliaceus</name>
    <dbReference type="NCBI Taxonomy" id="209559"/>
    <lineage>
        <taxon>Eukaryota</taxon>
        <taxon>Fungi</taxon>
        <taxon>Dikarya</taxon>
        <taxon>Ascomycota</taxon>
        <taxon>Pezizomycotina</taxon>
        <taxon>Eurotiomycetes</taxon>
        <taxon>Eurotiomycetidae</taxon>
        <taxon>Eurotiales</taxon>
        <taxon>Aspergillaceae</taxon>
        <taxon>Aspergillus</taxon>
        <taxon>Aspergillus subgen. Circumdati</taxon>
    </lineage>
</organism>
<proteinExistence type="predicted"/>
<reference evidence="1" key="1">
    <citation type="submission" date="2019-04" db="EMBL/GenBank/DDBJ databases">
        <title>Friends and foes A comparative genomics studyof 23 Aspergillus species from section Flavi.</title>
        <authorList>
            <consortium name="DOE Joint Genome Institute"/>
            <person name="Kjaerbolling I."/>
            <person name="Vesth T."/>
            <person name="Frisvad J.C."/>
            <person name="Nybo J.L."/>
            <person name="Theobald S."/>
            <person name="Kildgaard S."/>
            <person name="Isbrandt T."/>
            <person name="Kuo A."/>
            <person name="Sato A."/>
            <person name="Lyhne E.K."/>
            <person name="Kogle M.E."/>
            <person name="Wiebenga A."/>
            <person name="Kun R.S."/>
            <person name="Lubbers R.J."/>
            <person name="Makela M.R."/>
            <person name="Barry K."/>
            <person name="Chovatia M."/>
            <person name="Clum A."/>
            <person name="Daum C."/>
            <person name="Haridas S."/>
            <person name="He G."/>
            <person name="LaButti K."/>
            <person name="Lipzen A."/>
            <person name="Mondo S."/>
            <person name="Riley R."/>
            <person name="Salamov A."/>
            <person name="Simmons B.A."/>
            <person name="Magnuson J.K."/>
            <person name="Henrissat B."/>
            <person name="Mortensen U.H."/>
            <person name="Larsen T.O."/>
            <person name="Devries R.P."/>
            <person name="Grigoriev I.V."/>
            <person name="Machida M."/>
            <person name="Baker S.E."/>
            <person name="Andersen M.R."/>
        </authorList>
    </citation>
    <scope>NUCLEOTIDE SEQUENCE [LARGE SCALE GENOMIC DNA]</scope>
    <source>
        <strain evidence="1">IBT 14317</strain>
    </source>
</reference>
<evidence type="ECO:0000313" key="1">
    <source>
        <dbReference type="EMBL" id="KAE8384635.1"/>
    </source>
</evidence>
<dbReference type="Proteomes" id="UP000326877">
    <property type="component" value="Unassembled WGS sequence"/>
</dbReference>
<name>A0A5N6FMD9_PETAA</name>
<accession>A0A5N6FMD9</accession>
<dbReference type="EMBL" id="ML735361">
    <property type="protein sequence ID" value="KAE8384635.1"/>
    <property type="molecule type" value="Genomic_DNA"/>
</dbReference>
<protein>
    <submittedName>
        <fullName evidence="1">Uncharacterized protein</fullName>
    </submittedName>
</protein>
<accession>A0A5N7BS33</accession>
<gene>
    <name evidence="1" type="ORF">BDV23DRAFT_31563</name>
</gene>
<dbReference type="AlphaFoldDB" id="A0A5N6FMD9"/>